<feature type="domain" description="GIY-YIG" evidence="2">
    <location>
        <begin position="1"/>
        <end position="79"/>
    </location>
</feature>
<accession>A0A0G1DL15</accession>
<dbReference type="PROSITE" id="PS50164">
    <property type="entry name" value="GIY_YIG"/>
    <property type="match status" value="1"/>
</dbReference>
<proteinExistence type="inferred from homology"/>
<evidence type="ECO:0000259" key="2">
    <source>
        <dbReference type="PROSITE" id="PS50164"/>
    </source>
</evidence>
<dbReference type="CDD" id="cd10449">
    <property type="entry name" value="GIY-YIG_SLX1_like"/>
    <property type="match status" value="1"/>
</dbReference>
<comment type="caution">
    <text evidence="3">The sequence shown here is derived from an EMBL/GenBank/DDBJ whole genome shotgun (WGS) entry which is preliminary data.</text>
</comment>
<dbReference type="InterPro" id="IPR035901">
    <property type="entry name" value="GIY-YIG_endonuc_sf"/>
</dbReference>
<protein>
    <recommendedName>
        <fullName evidence="2">GIY-YIG domain-containing protein</fullName>
    </recommendedName>
</protein>
<dbReference type="AlphaFoldDB" id="A0A0G1DL15"/>
<sequence>MTGFVYILQSLKNKRYYIGSTSNISRRLEEHNAGESKYTNLTKPFDLVYFQKYDSLTKARQIEYKLKKLKSKIIIKKIIGEKYIKMDP</sequence>
<dbReference type="STRING" id="1618443.UV73_C0001G0071"/>
<evidence type="ECO:0000313" key="3">
    <source>
        <dbReference type="EMBL" id="KKS98550.1"/>
    </source>
</evidence>
<dbReference type="PANTHER" id="PTHR34477:SF1">
    <property type="entry name" value="UPF0213 PROTEIN YHBQ"/>
    <property type="match status" value="1"/>
</dbReference>
<reference evidence="3 4" key="1">
    <citation type="journal article" date="2015" name="Nature">
        <title>rRNA introns, odd ribosomes, and small enigmatic genomes across a large radiation of phyla.</title>
        <authorList>
            <person name="Brown C.T."/>
            <person name="Hug L.A."/>
            <person name="Thomas B.C."/>
            <person name="Sharon I."/>
            <person name="Castelle C.J."/>
            <person name="Singh A."/>
            <person name="Wilkins M.J."/>
            <person name="Williams K.H."/>
            <person name="Banfield J.F."/>
        </authorList>
    </citation>
    <scope>NUCLEOTIDE SEQUENCE [LARGE SCALE GENOMIC DNA]</scope>
</reference>
<evidence type="ECO:0000313" key="4">
    <source>
        <dbReference type="Proteomes" id="UP000034894"/>
    </source>
</evidence>
<dbReference type="Gene3D" id="3.40.1440.10">
    <property type="entry name" value="GIY-YIG endonuclease"/>
    <property type="match status" value="1"/>
</dbReference>
<dbReference type="InterPro" id="IPR050190">
    <property type="entry name" value="UPF0213_domain"/>
</dbReference>
<dbReference type="InterPro" id="IPR000305">
    <property type="entry name" value="GIY-YIG_endonuc"/>
</dbReference>
<dbReference type="Proteomes" id="UP000034894">
    <property type="component" value="Unassembled WGS sequence"/>
</dbReference>
<gene>
    <name evidence="3" type="ORF">UV73_C0001G0071</name>
</gene>
<dbReference type="SUPFAM" id="SSF82771">
    <property type="entry name" value="GIY-YIG endonuclease"/>
    <property type="match status" value="1"/>
</dbReference>
<dbReference type="EMBL" id="LCFP01000001">
    <property type="protein sequence ID" value="KKS98550.1"/>
    <property type="molecule type" value="Genomic_DNA"/>
</dbReference>
<dbReference type="Pfam" id="PF01541">
    <property type="entry name" value="GIY-YIG"/>
    <property type="match status" value="1"/>
</dbReference>
<comment type="similarity">
    <text evidence="1">Belongs to the UPF0213 family.</text>
</comment>
<evidence type="ECO:0000256" key="1">
    <source>
        <dbReference type="ARBA" id="ARBA00007435"/>
    </source>
</evidence>
<name>A0A0G1DL15_9BACT</name>
<dbReference type="PANTHER" id="PTHR34477">
    <property type="entry name" value="UPF0213 PROTEIN YHBQ"/>
    <property type="match status" value="1"/>
</dbReference>
<organism evidence="3 4">
    <name type="scientific">Candidatus Gottesmanbacteria bacterium GW2011_GWA2_43_14</name>
    <dbReference type="NCBI Taxonomy" id="1618443"/>
    <lineage>
        <taxon>Bacteria</taxon>
        <taxon>Candidatus Gottesmaniibacteriota</taxon>
    </lineage>
</organism>